<protein>
    <recommendedName>
        <fullName evidence="2">SAM domain-containing protein</fullName>
    </recommendedName>
</protein>
<organism evidence="3 4">
    <name type="scientific">Diploscapter pachys</name>
    <dbReference type="NCBI Taxonomy" id="2018661"/>
    <lineage>
        <taxon>Eukaryota</taxon>
        <taxon>Metazoa</taxon>
        <taxon>Ecdysozoa</taxon>
        <taxon>Nematoda</taxon>
        <taxon>Chromadorea</taxon>
        <taxon>Rhabditida</taxon>
        <taxon>Rhabditina</taxon>
        <taxon>Rhabditomorpha</taxon>
        <taxon>Rhabditoidea</taxon>
        <taxon>Rhabditidae</taxon>
        <taxon>Diploscapter</taxon>
    </lineage>
</organism>
<dbReference type="CDD" id="cd09487">
    <property type="entry name" value="SAM_superfamily"/>
    <property type="match status" value="1"/>
</dbReference>
<gene>
    <name evidence="3" type="ORF">WR25_15664</name>
</gene>
<dbReference type="SUPFAM" id="SSF47769">
    <property type="entry name" value="SAM/Pointed domain"/>
    <property type="match status" value="1"/>
</dbReference>
<keyword evidence="4" id="KW-1185">Reference proteome</keyword>
<dbReference type="Gene3D" id="1.10.150.50">
    <property type="entry name" value="Transcription Factor, Ets-1"/>
    <property type="match status" value="1"/>
</dbReference>
<feature type="compositionally biased region" description="Low complexity" evidence="1">
    <location>
        <begin position="456"/>
        <end position="471"/>
    </location>
</feature>
<comment type="caution">
    <text evidence="3">The sequence shown here is derived from an EMBL/GenBank/DDBJ whole genome shotgun (WGS) entry which is preliminary data.</text>
</comment>
<feature type="domain" description="SAM" evidence="2">
    <location>
        <begin position="281"/>
        <end position="344"/>
    </location>
</feature>
<evidence type="ECO:0000259" key="2">
    <source>
        <dbReference type="PROSITE" id="PS50105"/>
    </source>
</evidence>
<evidence type="ECO:0000313" key="3">
    <source>
        <dbReference type="EMBL" id="PAV59325.1"/>
    </source>
</evidence>
<dbReference type="InterPro" id="IPR013761">
    <property type="entry name" value="SAM/pointed_sf"/>
</dbReference>
<dbReference type="InterPro" id="IPR001660">
    <property type="entry name" value="SAM"/>
</dbReference>
<feature type="region of interest" description="Disordered" evidence="1">
    <location>
        <begin position="449"/>
        <end position="471"/>
    </location>
</feature>
<feature type="region of interest" description="Disordered" evidence="1">
    <location>
        <begin position="110"/>
        <end position="149"/>
    </location>
</feature>
<dbReference type="EMBL" id="LIAE01010531">
    <property type="protein sequence ID" value="PAV59325.1"/>
    <property type="molecule type" value="Genomic_DNA"/>
</dbReference>
<feature type="compositionally biased region" description="Basic and acidic residues" evidence="1">
    <location>
        <begin position="135"/>
        <end position="149"/>
    </location>
</feature>
<dbReference type="Pfam" id="PF07647">
    <property type="entry name" value="SAM_2"/>
    <property type="match status" value="1"/>
</dbReference>
<evidence type="ECO:0000256" key="1">
    <source>
        <dbReference type="SAM" id="MobiDB-lite"/>
    </source>
</evidence>
<name>A0A2A2JCG0_9BILA</name>
<reference evidence="3 4" key="1">
    <citation type="journal article" date="2017" name="Curr. Biol.">
        <title>Genome architecture and evolution of a unichromosomal asexual nematode.</title>
        <authorList>
            <person name="Fradin H."/>
            <person name="Zegar C."/>
            <person name="Gutwein M."/>
            <person name="Lucas J."/>
            <person name="Kovtun M."/>
            <person name="Corcoran D."/>
            <person name="Baugh L.R."/>
            <person name="Kiontke K."/>
            <person name="Gunsalus K."/>
            <person name="Fitch D.H."/>
            <person name="Piano F."/>
        </authorList>
    </citation>
    <scope>NUCLEOTIDE SEQUENCE [LARGE SCALE GENOMIC DNA]</scope>
    <source>
        <strain evidence="3">PF1309</strain>
    </source>
</reference>
<evidence type="ECO:0000313" key="4">
    <source>
        <dbReference type="Proteomes" id="UP000218231"/>
    </source>
</evidence>
<proteinExistence type="predicted"/>
<dbReference type="PROSITE" id="PS50105">
    <property type="entry name" value="SAM_DOMAIN"/>
    <property type="match status" value="1"/>
</dbReference>
<dbReference type="AlphaFoldDB" id="A0A2A2JCG0"/>
<dbReference type="Proteomes" id="UP000218231">
    <property type="component" value="Unassembled WGS sequence"/>
</dbReference>
<sequence length="471" mass="54150">MLDDGWRVSALKDATARLERYEAHCFPISQAQARFSRYPGSEIYRHSHRDRENCHPIQRLPPGIDPAMLRTRQFPEVAGIYGCDEVPALRRFTRYNQSIMSREQPILIAQSPLISSSSSSKREERPMSMNLSENRGNRSKSETSRESSIKEKVFTRDEFPRYSEFRVPVRIERTTTPTMRRNPDRDIYKTHIAVDDSVPTTAILRPKRENLQADIINNNNTPMPVRHGLPLSSQMRKSCPDLDTTCSASNFEEHRVSKKRNRRAKEKARDAAWRRKRLQDWTLDDVLLWLQSCQLEEVASLLIGYDLRGEDLFYWDHHTLSQLGVTEHSVRSKILEELKAIQNKDPEEEKKKEHKTLFDIVKQTCYDQVLAVETPLTTRDITVTHGRLGCLQITKVNGANLALKEQDCLLEINERPGEQFKSALMLTKLISDSNGASIRFVVLRRKTLDSKDDNSNDTSSGISSSPQTPSE</sequence>
<dbReference type="SMART" id="SM00454">
    <property type="entry name" value="SAM"/>
    <property type="match status" value="1"/>
</dbReference>
<dbReference type="OrthoDB" id="5917777at2759"/>
<accession>A0A2A2JCG0</accession>